<organism evidence="2 3">
    <name type="scientific">Micromonospora rubida</name>
    <dbReference type="NCBI Taxonomy" id="2697657"/>
    <lineage>
        <taxon>Bacteria</taxon>
        <taxon>Bacillati</taxon>
        <taxon>Actinomycetota</taxon>
        <taxon>Actinomycetes</taxon>
        <taxon>Micromonosporales</taxon>
        <taxon>Micromonosporaceae</taxon>
        <taxon>Micromonospora</taxon>
    </lineage>
</organism>
<name>A0ABW7SUL4_9ACTN</name>
<dbReference type="Proteomes" id="UP001611075">
    <property type="component" value="Unassembled WGS sequence"/>
</dbReference>
<protein>
    <submittedName>
        <fullName evidence="2">Uncharacterized protein</fullName>
    </submittedName>
</protein>
<proteinExistence type="predicted"/>
<comment type="caution">
    <text evidence="2">The sequence shown here is derived from an EMBL/GenBank/DDBJ whole genome shotgun (WGS) entry which is preliminary data.</text>
</comment>
<evidence type="ECO:0000313" key="2">
    <source>
        <dbReference type="EMBL" id="MFI0796765.1"/>
    </source>
</evidence>
<feature type="transmembrane region" description="Helical" evidence="1">
    <location>
        <begin position="6"/>
        <end position="28"/>
    </location>
</feature>
<accession>A0ABW7SUL4</accession>
<keyword evidence="1" id="KW-0472">Membrane</keyword>
<evidence type="ECO:0000313" key="3">
    <source>
        <dbReference type="Proteomes" id="UP001611075"/>
    </source>
</evidence>
<keyword evidence="1" id="KW-1133">Transmembrane helix</keyword>
<gene>
    <name evidence="2" type="ORF">ACH4OY_29375</name>
</gene>
<reference evidence="2 3" key="1">
    <citation type="submission" date="2024-10" db="EMBL/GenBank/DDBJ databases">
        <title>The Natural Products Discovery Center: Release of the First 8490 Sequenced Strains for Exploring Actinobacteria Biosynthetic Diversity.</title>
        <authorList>
            <person name="Kalkreuter E."/>
            <person name="Kautsar S.A."/>
            <person name="Yang D."/>
            <person name="Bader C.D."/>
            <person name="Teijaro C.N."/>
            <person name="Fluegel L."/>
            <person name="Davis C.M."/>
            <person name="Simpson J.R."/>
            <person name="Lauterbach L."/>
            <person name="Steele A.D."/>
            <person name="Gui C."/>
            <person name="Meng S."/>
            <person name="Li G."/>
            <person name="Viehrig K."/>
            <person name="Ye F."/>
            <person name="Su P."/>
            <person name="Kiefer A.F."/>
            <person name="Nichols A."/>
            <person name="Cepeda A.J."/>
            <person name="Yan W."/>
            <person name="Fan B."/>
            <person name="Jiang Y."/>
            <person name="Adhikari A."/>
            <person name="Zheng C.-J."/>
            <person name="Schuster L."/>
            <person name="Cowan T.M."/>
            <person name="Smanski M.J."/>
            <person name="Chevrette M.G."/>
            <person name="De Carvalho L.P.S."/>
            <person name="Shen B."/>
        </authorList>
    </citation>
    <scope>NUCLEOTIDE SEQUENCE [LARGE SCALE GENOMIC DNA]</scope>
    <source>
        <strain evidence="2 3">NPDC021253</strain>
    </source>
</reference>
<keyword evidence="1" id="KW-0812">Transmembrane</keyword>
<evidence type="ECO:0000256" key="1">
    <source>
        <dbReference type="SAM" id="Phobius"/>
    </source>
</evidence>
<dbReference type="RefSeq" id="WP_396685186.1">
    <property type="nucleotide sequence ID" value="NZ_JBIRPU010000033.1"/>
</dbReference>
<dbReference type="EMBL" id="JBIRPU010000033">
    <property type="protein sequence ID" value="MFI0796765.1"/>
    <property type="molecule type" value="Genomic_DNA"/>
</dbReference>
<keyword evidence="3" id="KW-1185">Reference proteome</keyword>
<feature type="transmembrane region" description="Helical" evidence="1">
    <location>
        <begin position="35"/>
        <end position="55"/>
    </location>
</feature>
<sequence length="110" mass="12321">MSVLLLYIVALGVSAIVLLLVAITGFGATSLEYRILSGFGALASAAYAFYLAFQFQGGRYSFFYGALLLPVYASYKLYTGFRRRELDRADRRAAKAGRKAADEWRSTRRW</sequence>
<feature type="transmembrane region" description="Helical" evidence="1">
    <location>
        <begin position="61"/>
        <end position="78"/>
    </location>
</feature>